<dbReference type="PANTHER" id="PTHR23026:SF123">
    <property type="entry name" value="NAD(P)H NITROREDUCTASE RV3131-RELATED"/>
    <property type="match status" value="1"/>
</dbReference>
<dbReference type="Gene3D" id="3.40.109.10">
    <property type="entry name" value="NADH Oxidase"/>
    <property type="match status" value="1"/>
</dbReference>
<feature type="domain" description="Nitroreductase" evidence="1">
    <location>
        <begin position="113"/>
        <end position="297"/>
    </location>
</feature>
<dbReference type="KEGG" id="nsr:NS506_04329"/>
<dbReference type="PANTHER" id="PTHR23026">
    <property type="entry name" value="NADPH NITROREDUCTASE"/>
    <property type="match status" value="1"/>
</dbReference>
<dbReference type="SUPFAM" id="SSF55469">
    <property type="entry name" value="FMN-dependent nitroreductase-like"/>
    <property type="match status" value="2"/>
</dbReference>
<organism evidence="2 3">
    <name type="scientific">Nocardia seriolae</name>
    <dbReference type="NCBI Taxonomy" id="37332"/>
    <lineage>
        <taxon>Bacteria</taxon>
        <taxon>Bacillati</taxon>
        <taxon>Actinomycetota</taxon>
        <taxon>Actinomycetes</taxon>
        <taxon>Mycobacteriales</taxon>
        <taxon>Nocardiaceae</taxon>
        <taxon>Nocardia</taxon>
    </lineage>
</organism>
<dbReference type="InterPro" id="IPR029479">
    <property type="entry name" value="Nitroreductase"/>
</dbReference>
<dbReference type="InterPro" id="IPR050627">
    <property type="entry name" value="Nitroreductase/BluB"/>
</dbReference>
<dbReference type="InterPro" id="IPR000415">
    <property type="entry name" value="Nitroreductase-like"/>
</dbReference>
<protein>
    <submittedName>
        <fullName evidence="2">NAD(P)H nitroreductase</fullName>
    </submittedName>
</protein>
<dbReference type="Proteomes" id="UP000180166">
    <property type="component" value="Chromosome"/>
</dbReference>
<dbReference type="NCBIfam" id="NF047509">
    <property type="entry name" value="Rv3131_FMN_oxido"/>
    <property type="match status" value="1"/>
</dbReference>
<evidence type="ECO:0000313" key="3">
    <source>
        <dbReference type="Proteomes" id="UP000180166"/>
    </source>
</evidence>
<dbReference type="GO" id="GO:0016491">
    <property type="term" value="F:oxidoreductase activity"/>
    <property type="evidence" value="ECO:0007669"/>
    <property type="project" value="UniProtKB-ARBA"/>
</dbReference>
<accession>A0ABC8AW81</accession>
<reference evidence="2 3" key="1">
    <citation type="submission" date="2016-10" db="EMBL/GenBank/DDBJ databases">
        <title>Genome sequence of Nocardia seriolae strain EM150506, isolated from Anguila japonica.</title>
        <authorList>
            <person name="Han H.-J."/>
        </authorList>
    </citation>
    <scope>NUCLEOTIDE SEQUENCE [LARGE SCALE GENOMIC DNA]</scope>
    <source>
        <strain evidence="2 3">EM150506</strain>
    </source>
</reference>
<sequence>MTPDHETIRAALALAVRAPSVHNTQPWSWRIGDRSVQLYADCSRRLPHADPDSRELLLSCGAALHHLRVAMRSLGWDTEVHRLPNPADPMHLASVEFHRAAPDEESVRLARAISQRRSDRRRFTSWEIPDGQLAHLIEAGDMPGVRVHTVDSPGDRSQLMRAFQQAAEAHAADPAYLAELAAWSGHHADPEGVPARNAVAATGDPTVRPFADPRLAEAVLTDTESARMLLLCTSDNDLLAWLRAGEAASAIMLAATVRGLASCLLTEPVELPAVRERIRTELLGGFGHPQLVIRMGWAASSADPIPATPRLPLDAVVRPLEPADRG</sequence>
<dbReference type="Pfam" id="PF00881">
    <property type="entry name" value="Nitroreductase"/>
    <property type="match status" value="1"/>
</dbReference>
<evidence type="ECO:0000313" key="2">
    <source>
        <dbReference type="EMBL" id="APA98377.1"/>
    </source>
</evidence>
<dbReference type="AlphaFoldDB" id="A0ABC8AW81"/>
<proteinExistence type="predicted"/>
<dbReference type="EMBL" id="CP017839">
    <property type="protein sequence ID" value="APA98377.1"/>
    <property type="molecule type" value="Genomic_DNA"/>
</dbReference>
<name>A0ABC8AW81_9NOCA</name>
<evidence type="ECO:0000259" key="1">
    <source>
        <dbReference type="Pfam" id="PF00881"/>
    </source>
</evidence>
<gene>
    <name evidence="2" type="ORF">NS506_04329</name>
</gene>
<dbReference type="RefSeq" id="WP_071344102.1">
    <property type="nucleotide sequence ID" value="NZ_CP017839.1"/>
</dbReference>